<dbReference type="Gene3D" id="3.30.1230.10">
    <property type="entry name" value="YlxR-like"/>
    <property type="match status" value="1"/>
</dbReference>
<sequence length="260" mass="27860">MSAAPVINASDSPVDMPSPEHASLDATKGSHGHKPRERKDIASGEVMDPARMVRVGYAPDGEVVADIYGKLPGRGAWVAAERASVEKALKTKAFIRAAKGTQGKVHVADNFADVIERGLKERVLGLLAMANRAGALESGFDKVRGCAGGGNMAYRFEARTGAPDGRSKIRVIAKAVAKELHQTPPPVIGCFDEAQLGKIIGRDHAVHIAVHKGRLARALHAELSRLAGFCALVPDEWADKEHEEEFMRYTGCADTPHETM</sequence>
<dbReference type="Pfam" id="PF04296">
    <property type="entry name" value="YlxR"/>
    <property type="match status" value="1"/>
</dbReference>
<dbReference type="InterPro" id="IPR007393">
    <property type="entry name" value="YlxR_dom"/>
</dbReference>
<dbReference type="PANTHER" id="PTHR34215:SF1">
    <property type="entry name" value="YLXR DOMAIN-CONTAINING PROTEIN"/>
    <property type="match status" value="1"/>
</dbReference>
<comment type="caution">
    <text evidence="3">The sequence shown here is derived from an EMBL/GenBank/DDBJ whole genome shotgun (WGS) entry which is preliminary data.</text>
</comment>
<organism evidence="3">
    <name type="scientific">Hellea balneolensis</name>
    <dbReference type="NCBI Taxonomy" id="287478"/>
    <lineage>
        <taxon>Bacteria</taxon>
        <taxon>Pseudomonadati</taxon>
        <taxon>Pseudomonadota</taxon>
        <taxon>Alphaproteobacteria</taxon>
        <taxon>Maricaulales</taxon>
        <taxon>Robiginitomaculaceae</taxon>
        <taxon>Hellea</taxon>
    </lineage>
</organism>
<name>A0A7C3C5T6_9PROT</name>
<dbReference type="InterPro" id="IPR035931">
    <property type="entry name" value="YlxR-like_sf"/>
</dbReference>
<gene>
    <name evidence="3" type="ORF">ENJ46_04515</name>
</gene>
<dbReference type="InterPro" id="IPR037465">
    <property type="entry name" value="YlxR"/>
</dbReference>
<feature type="region of interest" description="Disordered" evidence="1">
    <location>
        <begin position="1"/>
        <end position="45"/>
    </location>
</feature>
<reference evidence="3" key="1">
    <citation type="journal article" date="2020" name="mSystems">
        <title>Genome- and Community-Level Interaction Insights into Carbon Utilization and Element Cycling Functions of Hydrothermarchaeota in Hydrothermal Sediment.</title>
        <authorList>
            <person name="Zhou Z."/>
            <person name="Liu Y."/>
            <person name="Xu W."/>
            <person name="Pan J."/>
            <person name="Luo Z.H."/>
            <person name="Li M."/>
        </authorList>
    </citation>
    <scope>NUCLEOTIDE SEQUENCE [LARGE SCALE GENOMIC DNA]</scope>
    <source>
        <strain evidence="3">HyVt-489</strain>
    </source>
</reference>
<evidence type="ECO:0000256" key="1">
    <source>
        <dbReference type="SAM" id="MobiDB-lite"/>
    </source>
</evidence>
<dbReference type="PANTHER" id="PTHR34215">
    <property type="entry name" value="BLL0784 PROTEIN"/>
    <property type="match status" value="1"/>
</dbReference>
<dbReference type="EMBL" id="DRMN01000296">
    <property type="protein sequence ID" value="HFB55168.1"/>
    <property type="molecule type" value="Genomic_DNA"/>
</dbReference>
<dbReference type="AlphaFoldDB" id="A0A7C3C5T6"/>
<dbReference type="Gene3D" id="3.30.1330.30">
    <property type="match status" value="1"/>
</dbReference>
<protein>
    <submittedName>
        <fullName evidence="3">DUF448 domain-containing protein</fullName>
    </submittedName>
</protein>
<evidence type="ECO:0000259" key="2">
    <source>
        <dbReference type="Pfam" id="PF04296"/>
    </source>
</evidence>
<evidence type="ECO:0000313" key="3">
    <source>
        <dbReference type="EMBL" id="HFB55168.1"/>
    </source>
</evidence>
<proteinExistence type="predicted"/>
<dbReference type="SUPFAM" id="SSF64376">
    <property type="entry name" value="YlxR-like"/>
    <property type="match status" value="1"/>
</dbReference>
<dbReference type="InterPro" id="IPR029064">
    <property type="entry name" value="Ribosomal_eL30-like_sf"/>
</dbReference>
<accession>A0A7C3C5T6</accession>
<feature type="domain" description="YlxR" evidence="2">
    <location>
        <begin position="38"/>
        <end position="105"/>
    </location>
</feature>
<dbReference type="Proteomes" id="UP000886042">
    <property type="component" value="Unassembled WGS sequence"/>
</dbReference>